<keyword evidence="3 5" id="KW-0560">Oxidoreductase</keyword>
<feature type="binding site" evidence="5">
    <location>
        <begin position="9"/>
        <end position="15"/>
    </location>
    <ligand>
        <name>NADP(+)</name>
        <dbReference type="ChEBI" id="CHEBI:58349"/>
    </ligand>
</feature>
<proteinExistence type="inferred from homology"/>
<feature type="binding site" evidence="5">
    <location>
        <position position="182"/>
    </location>
    <ligand>
        <name>substrate</name>
    </ligand>
</feature>
<dbReference type="SUPFAM" id="SSF51735">
    <property type="entry name" value="NAD(P)-binding Rossmann-fold domains"/>
    <property type="match status" value="1"/>
</dbReference>
<dbReference type="AlphaFoldDB" id="A0A1F6M9T6"/>
<dbReference type="GO" id="GO:0050577">
    <property type="term" value="F:GDP-L-fucose synthase activity"/>
    <property type="evidence" value="ECO:0007669"/>
    <property type="project" value="UniProtKB-UniRule"/>
</dbReference>
<reference evidence="7 8" key="1">
    <citation type="journal article" date="2016" name="Nat. Commun.">
        <title>Thousands of microbial genomes shed light on interconnected biogeochemical processes in an aquifer system.</title>
        <authorList>
            <person name="Anantharaman K."/>
            <person name="Brown C.T."/>
            <person name="Hug L.A."/>
            <person name="Sharon I."/>
            <person name="Castelle C.J."/>
            <person name="Probst A.J."/>
            <person name="Thomas B.C."/>
            <person name="Singh A."/>
            <person name="Wilkins M.J."/>
            <person name="Karaoz U."/>
            <person name="Brodie E.L."/>
            <person name="Williams K.H."/>
            <person name="Hubbard S.S."/>
            <person name="Banfield J.F."/>
        </authorList>
    </citation>
    <scope>NUCLEOTIDE SEQUENCE [LARGE SCALE GENOMIC DNA]</scope>
</reference>
<dbReference type="Pfam" id="PF01370">
    <property type="entry name" value="Epimerase"/>
    <property type="match status" value="1"/>
</dbReference>
<evidence type="ECO:0000256" key="3">
    <source>
        <dbReference type="ARBA" id="ARBA00023002"/>
    </source>
</evidence>
<feature type="binding site" evidence="5">
    <location>
        <position position="196"/>
    </location>
    <ligand>
        <name>substrate</name>
    </ligand>
</feature>
<evidence type="ECO:0000256" key="4">
    <source>
        <dbReference type="ARBA" id="ARBA00023235"/>
    </source>
</evidence>
<dbReference type="PANTHER" id="PTHR43238:SF1">
    <property type="entry name" value="GDP-L-FUCOSE SYNTHASE"/>
    <property type="match status" value="1"/>
</dbReference>
<dbReference type="GO" id="GO:0042351">
    <property type="term" value="P:'de novo' GDP-L-fucose biosynthetic process"/>
    <property type="evidence" value="ECO:0007669"/>
    <property type="project" value="UniProtKB-UniRule"/>
</dbReference>
<feature type="binding site" evidence="5">
    <location>
        <position position="203"/>
    </location>
    <ligand>
        <name>substrate</name>
    </ligand>
</feature>
<dbReference type="Gene3D" id="3.90.25.10">
    <property type="entry name" value="UDP-galactose 4-epimerase, domain 1"/>
    <property type="match status" value="1"/>
</dbReference>
<dbReference type="EMBL" id="MFQA01000045">
    <property type="protein sequence ID" value="OGH68396.1"/>
    <property type="molecule type" value="Genomic_DNA"/>
</dbReference>
<dbReference type="CDD" id="cd05239">
    <property type="entry name" value="GDP_FS_SDR_e"/>
    <property type="match status" value="1"/>
</dbReference>
<comment type="pathway">
    <text evidence="5">Nucleotide-sugar biosynthesis; GDP-L-fucose biosynthesis via de novo pathway; GDP-L-fucose from GDP-alpha-D-mannose: step 2/2.</text>
</comment>
<evidence type="ECO:0000256" key="2">
    <source>
        <dbReference type="ARBA" id="ARBA00022857"/>
    </source>
</evidence>
<dbReference type="PANTHER" id="PTHR43238">
    <property type="entry name" value="GDP-L-FUCOSE SYNTHASE"/>
    <property type="match status" value="1"/>
</dbReference>
<keyword evidence="5" id="KW-0511">Multifunctional enzyme</keyword>
<dbReference type="HAMAP" id="MF_00956">
    <property type="entry name" value="GDP_fucose_synth"/>
    <property type="match status" value="1"/>
</dbReference>
<evidence type="ECO:0000256" key="5">
    <source>
        <dbReference type="HAMAP-Rule" id="MF_00956"/>
    </source>
</evidence>
<dbReference type="InterPro" id="IPR001509">
    <property type="entry name" value="Epimerase_deHydtase"/>
</dbReference>
<feature type="binding site" evidence="5">
    <location>
        <position position="135"/>
    </location>
    <ligand>
        <name>NADP(+)</name>
        <dbReference type="ChEBI" id="CHEBI:58349"/>
    </ligand>
</feature>
<protein>
    <recommendedName>
        <fullName evidence="5">GDP-L-fucose synthase</fullName>
        <ecNumber evidence="5">1.1.1.271</ecNumber>
    </recommendedName>
    <alternativeName>
        <fullName evidence="5">GDP-4-keto-6-deoxy-D-mannose-3,5-epimerase-4-reductase</fullName>
    </alternativeName>
</protein>
<comment type="similarity">
    <text evidence="1 5">Belongs to the NAD(P)-dependent epimerase/dehydratase family. Fucose synthase subfamily.</text>
</comment>
<dbReference type="Proteomes" id="UP000176413">
    <property type="component" value="Unassembled WGS sequence"/>
</dbReference>
<sequence length="307" mass="34083">MNKITLVTGADGLVGSAIKRLNLPNAVYLTHADLDLTDFEETKKTFAKIKPNRVIHTAAVVGGVGANLKHPGSYFRDNLLINIHTLEAARLAGVEKLLSFISTCVFPNNASYPLNEKDLHNGLPHDSNFGYAYAKRMMDVQSRAYRKEWACNFITAIGTNVYGPNDNFSLENGHVLAALIHKCFLAKENNTDLSVWGSGQALREFVFSDDIVKLALWALNNYNEESPIIFTSGIETSIKDVVHLVAKKMGFLGKIVFDATKPDGQLRKPSDSAKLQKYLPEFKFTSVADGLEQTIAWFVKNYPSIRK</sequence>
<dbReference type="UniPathway" id="UPA00128">
    <property type="reaction ID" value="UER00191"/>
</dbReference>
<comment type="caution">
    <text evidence="5">Lacks conserved residue(s) required for the propagation of feature annotation.</text>
</comment>
<evidence type="ECO:0000313" key="8">
    <source>
        <dbReference type="Proteomes" id="UP000176413"/>
    </source>
</evidence>
<dbReference type="GO" id="GO:0016853">
    <property type="term" value="F:isomerase activity"/>
    <property type="evidence" value="ECO:0007669"/>
    <property type="project" value="UniProtKB-KW"/>
</dbReference>
<comment type="catalytic activity">
    <reaction evidence="5">
        <text>GDP-beta-L-fucose + NADP(+) = GDP-4-dehydro-alpha-D-rhamnose + NADPH + H(+)</text>
        <dbReference type="Rhea" id="RHEA:18885"/>
        <dbReference type="ChEBI" id="CHEBI:15378"/>
        <dbReference type="ChEBI" id="CHEBI:57273"/>
        <dbReference type="ChEBI" id="CHEBI:57783"/>
        <dbReference type="ChEBI" id="CHEBI:57964"/>
        <dbReference type="ChEBI" id="CHEBI:58349"/>
        <dbReference type="EC" id="1.1.1.271"/>
    </reaction>
</comment>
<evidence type="ECO:0000313" key="7">
    <source>
        <dbReference type="EMBL" id="OGH68396.1"/>
    </source>
</evidence>
<evidence type="ECO:0000259" key="6">
    <source>
        <dbReference type="Pfam" id="PF01370"/>
    </source>
</evidence>
<feature type="domain" description="NAD-dependent epimerase/dehydratase" evidence="6">
    <location>
        <begin position="6"/>
        <end position="227"/>
    </location>
</feature>
<comment type="function">
    <text evidence="5">Catalyzes the two-step NADP-dependent conversion of GDP-4-dehydro-6-deoxy-D-mannose to GDP-fucose, involving an epimerase and a reductase reaction.</text>
</comment>
<feature type="binding site" evidence="5">
    <location>
        <position position="174"/>
    </location>
    <ligand>
        <name>NADP(+)</name>
        <dbReference type="ChEBI" id="CHEBI:58349"/>
    </ligand>
</feature>
<dbReference type="InterPro" id="IPR036291">
    <property type="entry name" value="NAD(P)-bd_dom_sf"/>
</dbReference>
<gene>
    <name evidence="5" type="primary">fcl</name>
    <name evidence="7" type="ORF">A3D53_02825</name>
</gene>
<name>A0A1F6M9T6_9BACT</name>
<dbReference type="GO" id="GO:0070401">
    <property type="term" value="F:NADP+ binding"/>
    <property type="evidence" value="ECO:0007669"/>
    <property type="project" value="UniProtKB-UniRule"/>
</dbReference>
<feature type="binding site" evidence="5">
    <location>
        <position position="263"/>
    </location>
    <ligand>
        <name>substrate</name>
    </ligand>
</feature>
<keyword evidence="4 5" id="KW-0413">Isomerase</keyword>
<evidence type="ECO:0000256" key="1">
    <source>
        <dbReference type="ARBA" id="ARBA00005959"/>
    </source>
</evidence>
<feature type="site" description="Important for catalytic activity" evidence="5">
    <location>
        <position position="102"/>
    </location>
</feature>
<accession>A0A1F6M9T6</accession>
<dbReference type="InterPro" id="IPR028614">
    <property type="entry name" value="GDP_fucose/colitose_synth"/>
</dbReference>
<feature type="active site" description="Proton donor/acceptor" evidence="5">
    <location>
        <position position="131"/>
    </location>
</feature>
<dbReference type="EC" id="1.1.1.271" evidence="5"/>
<feature type="site" description="Important for catalytic activity" evidence="5">
    <location>
        <position position="104"/>
    </location>
</feature>
<comment type="caution">
    <text evidence="7">The sequence shown here is derived from an EMBL/GenBank/DDBJ whole genome shotgun (WGS) entry which is preliminary data.</text>
</comment>
<keyword evidence="2 5" id="KW-0521">NADP</keyword>
<organism evidence="7 8">
    <name type="scientific">Candidatus Magasanikbacteria bacterium RIFCSPHIGHO2_02_FULL_45_10</name>
    <dbReference type="NCBI Taxonomy" id="1798679"/>
    <lineage>
        <taxon>Bacteria</taxon>
        <taxon>Candidatus Magasanikiibacteriota</taxon>
    </lineage>
</organism>
<dbReference type="Gene3D" id="3.40.50.720">
    <property type="entry name" value="NAD(P)-binding Rossmann-like Domain"/>
    <property type="match status" value="1"/>
</dbReference>